<reference evidence="2 3" key="1">
    <citation type="submission" date="2018-06" db="EMBL/GenBank/DDBJ databases">
        <authorList>
            <consortium name="Pathogen Informatics"/>
            <person name="Doyle S."/>
        </authorList>
    </citation>
    <scope>NUCLEOTIDE SEQUENCE [LARGE SCALE GENOMIC DNA]</scope>
    <source>
        <strain evidence="2 3">NCTC10994</strain>
    </source>
</reference>
<evidence type="ECO:0000313" key="2">
    <source>
        <dbReference type="EMBL" id="SQI36999.1"/>
    </source>
</evidence>
<keyword evidence="3" id="KW-1185">Reference proteome</keyword>
<dbReference type="EMBL" id="LS483468">
    <property type="protein sequence ID" value="SQI36999.1"/>
    <property type="molecule type" value="Genomic_DNA"/>
</dbReference>
<dbReference type="Proteomes" id="UP000249091">
    <property type="component" value="Chromosome 1"/>
</dbReference>
<evidence type="ECO:0000256" key="1">
    <source>
        <dbReference type="SAM" id="SignalP"/>
    </source>
</evidence>
<dbReference type="AlphaFoldDB" id="A0A2X4UEA4"/>
<protein>
    <recommendedName>
        <fullName evidence="4">Lipoprotein</fullName>
    </recommendedName>
</protein>
<sequence length="106" mass="11554">MRTKLIGALFVATAAVALGTGTAAAQTAPVVVGMNQQSAVELLTERNIPFTITNRSGNLSGRCVVTEQRDKGNRTEVDYEYDHGDKVFKRIETEVWRGIGLTIVCR</sequence>
<dbReference type="RefSeq" id="WP_072704629.1">
    <property type="nucleotide sequence ID" value="NZ_JAFBBL010000001.1"/>
</dbReference>
<accession>A0A2X4UEA4</accession>
<organism evidence="2 3">
    <name type="scientific">Rhodococcus coprophilus</name>
    <dbReference type="NCBI Taxonomy" id="38310"/>
    <lineage>
        <taxon>Bacteria</taxon>
        <taxon>Bacillati</taxon>
        <taxon>Actinomycetota</taxon>
        <taxon>Actinomycetes</taxon>
        <taxon>Mycobacteriales</taxon>
        <taxon>Nocardiaceae</taxon>
        <taxon>Rhodococcus</taxon>
    </lineage>
</organism>
<gene>
    <name evidence="2" type="ORF">NCTC10994_03469</name>
</gene>
<evidence type="ECO:0000313" key="3">
    <source>
        <dbReference type="Proteomes" id="UP000249091"/>
    </source>
</evidence>
<feature type="signal peptide" evidence="1">
    <location>
        <begin position="1"/>
        <end position="25"/>
    </location>
</feature>
<dbReference type="KEGG" id="rcr:NCTC10994_03469"/>
<evidence type="ECO:0008006" key="4">
    <source>
        <dbReference type="Google" id="ProtNLM"/>
    </source>
</evidence>
<feature type="chain" id="PRO_5016170283" description="Lipoprotein" evidence="1">
    <location>
        <begin position="26"/>
        <end position="106"/>
    </location>
</feature>
<proteinExistence type="predicted"/>
<keyword evidence="1" id="KW-0732">Signal</keyword>
<name>A0A2X4UEA4_9NOCA</name>